<dbReference type="AlphaFoldDB" id="A0A1D1Z982"/>
<keyword evidence="7" id="KW-0808">Transferase</keyword>
<dbReference type="InterPro" id="IPR015424">
    <property type="entry name" value="PyrdxlP-dep_Trfase"/>
</dbReference>
<sequence length="464" mass="50571">MGAGVIGLKHHLLLTSSLLLNLFLSLSLFLFSPGPELGWSRTAASQAETVAAIDCSGHGRAFLDGTPVLDGEGRPPRCECNTCYAGHDCSELLPDCPADVDSGDPLFLEPYWRQHASASAVLVAGWHRMSYGTGGESNICVELEKHIRLLHASVGNAIIDGRFIVFGTGSTQLINAAVYALSPDNSTSPPATVVASAPYYPLYERQTTLFDSKENEWGGATSACLNASASSTADFIEFVTSPNNPDGQLMEPALGGSSVIYDHAYYWPHFTSIPAPADGDLMLFTMSKVSGHAGSRFGWAIVKDESIYRRMYRYLELNTMGVSRDTQLRILTIVKAIVAGMRRGGGDNIFLFGPRVMQERWRKVNELVSASRRFSLQQLVPRYCTYFDSIRDPSPAYGWLKCEMEEDVDCKAVIRSGGIIGRPGSAFGADPRYVRLSLIKTQDDFDQLLGRLEALVAREGAASL</sequence>
<dbReference type="InterPro" id="IPR050478">
    <property type="entry name" value="Ethylene_sulfur-biosynth"/>
</dbReference>
<dbReference type="InterPro" id="IPR015422">
    <property type="entry name" value="PyrdxlP-dep_Trfase_small"/>
</dbReference>
<dbReference type="InterPro" id="IPR037029">
    <property type="entry name" value="Alliinase_N_sf"/>
</dbReference>
<dbReference type="Gene3D" id="3.40.640.10">
    <property type="entry name" value="Type I PLP-dependent aspartate aminotransferase-like (Major domain)"/>
    <property type="match status" value="1"/>
</dbReference>
<evidence type="ECO:0000259" key="5">
    <source>
        <dbReference type="Pfam" id="PF04863"/>
    </source>
</evidence>
<organism evidence="7">
    <name type="scientific">Anthurium amnicola</name>
    <dbReference type="NCBI Taxonomy" id="1678845"/>
    <lineage>
        <taxon>Eukaryota</taxon>
        <taxon>Viridiplantae</taxon>
        <taxon>Streptophyta</taxon>
        <taxon>Embryophyta</taxon>
        <taxon>Tracheophyta</taxon>
        <taxon>Spermatophyta</taxon>
        <taxon>Magnoliopsida</taxon>
        <taxon>Liliopsida</taxon>
        <taxon>Araceae</taxon>
        <taxon>Pothoideae</taxon>
        <taxon>Potheae</taxon>
        <taxon>Anthurium</taxon>
    </lineage>
</organism>
<comment type="similarity">
    <text evidence="2">Belongs to the alliinase family.</text>
</comment>
<dbReference type="PANTHER" id="PTHR43795">
    <property type="entry name" value="BIFUNCTIONAL ASPARTATE AMINOTRANSFERASE AND GLUTAMATE/ASPARTATE-PREPHENATE AMINOTRANSFERASE-RELATED"/>
    <property type="match status" value="1"/>
</dbReference>
<name>A0A1D1Z982_9ARAE</name>
<keyword evidence="3" id="KW-0663">Pyridoxal phosphate</keyword>
<dbReference type="EMBL" id="GDJX01004471">
    <property type="protein sequence ID" value="JAT63465.1"/>
    <property type="molecule type" value="Transcribed_RNA"/>
</dbReference>
<dbReference type="InterPro" id="IPR015421">
    <property type="entry name" value="PyrdxlP-dep_Trfase_major"/>
</dbReference>
<feature type="domain" description="Alliinase EGF-like" evidence="5">
    <location>
        <begin position="39"/>
        <end position="96"/>
    </location>
</feature>
<dbReference type="Pfam" id="PF04863">
    <property type="entry name" value="EGF_alliinase"/>
    <property type="match status" value="1"/>
</dbReference>
<evidence type="ECO:0000256" key="3">
    <source>
        <dbReference type="ARBA" id="ARBA00022898"/>
    </source>
</evidence>
<dbReference type="Gene3D" id="3.90.1150.10">
    <property type="entry name" value="Aspartate Aminotransferase, domain 1"/>
    <property type="match status" value="1"/>
</dbReference>
<proteinExistence type="inferred from homology"/>
<evidence type="ECO:0000256" key="4">
    <source>
        <dbReference type="SAM" id="Phobius"/>
    </source>
</evidence>
<gene>
    <name evidence="7" type="primary">TAR4_1</name>
    <name evidence="7" type="ORF">g.119274</name>
</gene>
<comment type="cofactor">
    <cofactor evidence="1">
        <name>pyridoxal 5'-phosphate</name>
        <dbReference type="ChEBI" id="CHEBI:597326"/>
    </cofactor>
</comment>
<feature type="transmembrane region" description="Helical" evidence="4">
    <location>
        <begin position="12"/>
        <end position="31"/>
    </location>
</feature>
<dbReference type="InterPro" id="IPR006947">
    <property type="entry name" value="EGF_alliinase"/>
</dbReference>
<keyword evidence="4" id="KW-0812">Transmembrane</keyword>
<dbReference type="SUPFAM" id="SSF53383">
    <property type="entry name" value="PLP-dependent transferases"/>
    <property type="match status" value="1"/>
</dbReference>
<feature type="domain" description="Alliinase C-terminal" evidence="6">
    <location>
        <begin position="98"/>
        <end position="455"/>
    </location>
</feature>
<dbReference type="GO" id="GO:0006520">
    <property type="term" value="P:amino acid metabolic process"/>
    <property type="evidence" value="ECO:0007669"/>
    <property type="project" value="TreeGrafter"/>
</dbReference>
<dbReference type="CDD" id="cd00609">
    <property type="entry name" value="AAT_like"/>
    <property type="match status" value="1"/>
</dbReference>
<evidence type="ECO:0000256" key="2">
    <source>
        <dbReference type="ARBA" id="ARBA00006312"/>
    </source>
</evidence>
<keyword evidence="4" id="KW-0472">Membrane</keyword>
<dbReference type="Pfam" id="PF04864">
    <property type="entry name" value="Alliinase_C"/>
    <property type="match status" value="1"/>
</dbReference>
<dbReference type="GO" id="GO:0008483">
    <property type="term" value="F:transaminase activity"/>
    <property type="evidence" value="ECO:0007669"/>
    <property type="project" value="UniProtKB-KW"/>
</dbReference>
<dbReference type="GO" id="GO:0016846">
    <property type="term" value="F:carbon-sulfur lyase activity"/>
    <property type="evidence" value="ECO:0007669"/>
    <property type="project" value="InterPro"/>
</dbReference>
<keyword evidence="7" id="KW-0032">Aminotransferase</keyword>
<accession>A0A1D1Z982</accession>
<dbReference type="InterPro" id="IPR006948">
    <property type="entry name" value="Alliinase_C"/>
</dbReference>
<dbReference type="Gene3D" id="2.10.25.30">
    <property type="entry name" value="EGF-like, alliinase"/>
    <property type="match status" value="1"/>
</dbReference>
<evidence type="ECO:0000259" key="6">
    <source>
        <dbReference type="Pfam" id="PF04864"/>
    </source>
</evidence>
<evidence type="ECO:0000256" key="1">
    <source>
        <dbReference type="ARBA" id="ARBA00001933"/>
    </source>
</evidence>
<dbReference type="PANTHER" id="PTHR43795:SF20">
    <property type="entry name" value="TRYPTOPHAN AMINOTRANSFERASE-RELATED PROTEIN 3"/>
    <property type="match status" value="1"/>
</dbReference>
<keyword evidence="4" id="KW-1133">Transmembrane helix</keyword>
<evidence type="ECO:0000313" key="7">
    <source>
        <dbReference type="EMBL" id="JAT63465.1"/>
    </source>
</evidence>
<protein>
    <submittedName>
        <fullName evidence="7">Tryptophan aminotransferase-related protein 4</fullName>
    </submittedName>
</protein>
<reference evidence="7" key="1">
    <citation type="submission" date="2015-07" db="EMBL/GenBank/DDBJ databases">
        <title>Transcriptome Assembly of Anthurium amnicola.</title>
        <authorList>
            <person name="Suzuki J."/>
        </authorList>
    </citation>
    <scope>NUCLEOTIDE SEQUENCE</scope>
</reference>